<dbReference type="Gene3D" id="2.30.30.290">
    <property type="entry name" value="YopX-like domains"/>
    <property type="match status" value="1"/>
</dbReference>
<name>A0A2S1LZB9_9BACI</name>
<dbReference type="RefSeq" id="WP_048896738.1">
    <property type="nucleotide sequence ID" value="NZ_CP011974.1"/>
</dbReference>
<dbReference type="InterPro" id="IPR023385">
    <property type="entry name" value="YopX-like_C"/>
</dbReference>
<sequence>MKDIKYKAWDNVENKMYYVGEEDDILFTLNDGYIEAEKIIGYKDEYPLEAETEKLEHLQYLQYTNLDDTNGNKIYEKDLAYYTLRSKGKTLLTVVVYDSRKGHYLYCPVDLYKINAGHGSYTGFDHHLGGIIEVVGSLYEKSELLEVE</sequence>
<dbReference type="OrthoDB" id="1809393at2"/>
<evidence type="ECO:0000259" key="1">
    <source>
        <dbReference type="Pfam" id="PF09643"/>
    </source>
</evidence>
<dbReference type="EMBL" id="CP011974">
    <property type="protein sequence ID" value="AWG44163.1"/>
    <property type="molecule type" value="Genomic_DNA"/>
</dbReference>
<evidence type="ECO:0000313" key="3">
    <source>
        <dbReference type="Proteomes" id="UP000036202"/>
    </source>
</evidence>
<dbReference type="SUPFAM" id="SSF159006">
    <property type="entry name" value="YopX-like"/>
    <property type="match status" value="1"/>
</dbReference>
<accession>A0A2S1LZB9</accession>
<keyword evidence="3" id="KW-1185">Reference proteome</keyword>
<dbReference type="AlphaFoldDB" id="A0A2S1LZB9"/>
<evidence type="ECO:0000313" key="2">
    <source>
        <dbReference type="EMBL" id="AWG44163.1"/>
    </source>
</evidence>
<reference evidence="3" key="2">
    <citation type="submission" date="2015-06" db="EMBL/GenBank/DDBJ databases">
        <title>Genome Sequence of Bacillus endophyticus and Analysis of its Companion Mechanism in the Ketogulonigenium vulgare-Bacillus strain Consortium.</title>
        <authorList>
            <person name="Jia N."/>
            <person name="Du J."/>
            <person name="Ding M.-Z."/>
            <person name="Gao F."/>
            <person name="Yuan Y.-J."/>
        </authorList>
    </citation>
    <scope>NUCLEOTIDE SEQUENCE [LARGE SCALE GENOMIC DNA]</scope>
    <source>
        <strain evidence="3">Hbe603</strain>
    </source>
</reference>
<dbReference type="Pfam" id="PF09643">
    <property type="entry name" value="YopX"/>
    <property type="match status" value="1"/>
</dbReference>
<reference evidence="2 3" key="1">
    <citation type="journal article" date="2015" name="PLoS ONE">
        <title>Genome Sequence of Bacillus endophyticus and Analysis of Its Companion Mechanism in the Ketogulonigenium vulgare-Bacillus Strain Consortium.</title>
        <authorList>
            <person name="Jia N."/>
            <person name="Du J."/>
            <person name="Ding M.Z."/>
            <person name="Gao F."/>
            <person name="Yuan Y.J."/>
        </authorList>
    </citation>
    <scope>NUCLEOTIDE SEQUENCE [LARGE SCALE GENOMIC DNA]</scope>
    <source>
        <strain evidence="2 3">Hbe603</strain>
    </source>
</reference>
<dbReference type="InterPro" id="IPR019096">
    <property type="entry name" value="YopX_protein"/>
</dbReference>
<proteinExistence type="predicted"/>
<dbReference type="KEGG" id="beo:BEH_24235"/>
<protein>
    <recommendedName>
        <fullName evidence="1">YopX protein domain-containing protein</fullName>
    </recommendedName>
</protein>
<feature type="domain" description="YopX protein" evidence="1">
    <location>
        <begin position="5"/>
        <end position="146"/>
    </location>
</feature>
<dbReference type="Proteomes" id="UP000036202">
    <property type="component" value="Chromosome"/>
</dbReference>
<gene>
    <name evidence="2" type="ORF">BEH_24235</name>
</gene>
<organism evidence="2 3">
    <name type="scientific">Priestia filamentosa</name>
    <dbReference type="NCBI Taxonomy" id="1402861"/>
    <lineage>
        <taxon>Bacteria</taxon>
        <taxon>Bacillati</taxon>
        <taxon>Bacillota</taxon>
        <taxon>Bacilli</taxon>
        <taxon>Bacillales</taxon>
        <taxon>Bacillaceae</taxon>
        <taxon>Priestia</taxon>
    </lineage>
</organism>